<accession>A0A5J5GKS6</accession>
<name>A0A5J5GKS6_9RHOB</name>
<evidence type="ECO:0000259" key="3">
    <source>
        <dbReference type="Pfam" id="PF00080"/>
    </source>
</evidence>
<organism evidence="4 5">
    <name type="scientific">Histidinibacterium aquaticum</name>
    <dbReference type="NCBI Taxonomy" id="2613962"/>
    <lineage>
        <taxon>Bacteria</taxon>
        <taxon>Pseudomonadati</taxon>
        <taxon>Pseudomonadota</taxon>
        <taxon>Alphaproteobacteria</taxon>
        <taxon>Rhodobacterales</taxon>
        <taxon>Paracoccaceae</taxon>
        <taxon>Histidinibacterium</taxon>
    </lineage>
</organism>
<comment type="caution">
    <text evidence="4">The sequence shown here is derived from an EMBL/GenBank/DDBJ whole genome shotgun (WGS) entry which is preliminary data.</text>
</comment>
<gene>
    <name evidence="4" type="ORF">F3S47_11280</name>
</gene>
<evidence type="ECO:0000313" key="4">
    <source>
        <dbReference type="EMBL" id="KAA9008082.1"/>
    </source>
</evidence>
<evidence type="ECO:0000256" key="1">
    <source>
        <dbReference type="ARBA" id="ARBA00010457"/>
    </source>
</evidence>
<sequence>MKPTLLAAATALVALPALAAEHEMSGYEADVRGLDGQDHGTVTLQPTASGQWLVTLDLFGVPSGEHGVHFHETGDCSAADFTSAGGHIAGDADHGVMAEGGPHPGDLPNAMAGENGVIQVEYFNERITEDMLADEDGAAFIVHQGVDDYESQPSGAAGDRIACGEIVAAE</sequence>
<dbReference type="Pfam" id="PF00080">
    <property type="entry name" value="Sod_Cu"/>
    <property type="match status" value="1"/>
</dbReference>
<protein>
    <submittedName>
        <fullName evidence="4">Superoxide dismutase family protein</fullName>
    </submittedName>
</protein>
<dbReference type="Gene3D" id="2.60.40.200">
    <property type="entry name" value="Superoxide dismutase, copper/zinc binding domain"/>
    <property type="match status" value="1"/>
</dbReference>
<comment type="similarity">
    <text evidence="1">Belongs to the Cu-Zn superoxide dismutase family.</text>
</comment>
<dbReference type="InterPro" id="IPR001424">
    <property type="entry name" value="SOD_Cu_Zn_dom"/>
</dbReference>
<dbReference type="InterPro" id="IPR024134">
    <property type="entry name" value="SOD_Cu/Zn_/chaperone"/>
</dbReference>
<feature type="signal peptide" evidence="2">
    <location>
        <begin position="1"/>
        <end position="19"/>
    </location>
</feature>
<reference evidence="4 5" key="1">
    <citation type="submission" date="2019-09" db="EMBL/GenBank/DDBJ databases">
        <authorList>
            <person name="Park J.-S."/>
            <person name="Choi H.-J."/>
        </authorList>
    </citation>
    <scope>NUCLEOTIDE SEQUENCE [LARGE SCALE GENOMIC DNA]</scope>
    <source>
        <strain evidence="4 5">176SS1-4</strain>
    </source>
</reference>
<dbReference type="PANTHER" id="PTHR10003">
    <property type="entry name" value="SUPEROXIDE DISMUTASE CU-ZN -RELATED"/>
    <property type="match status" value="1"/>
</dbReference>
<dbReference type="SUPFAM" id="SSF49329">
    <property type="entry name" value="Cu,Zn superoxide dismutase-like"/>
    <property type="match status" value="1"/>
</dbReference>
<dbReference type="GO" id="GO:0006801">
    <property type="term" value="P:superoxide metabolic process"/>
    <property type="evidence" value="ECO:0007669"/>
    <property type="project" value="InterPro"/>
</dbReference>
<keyword evidence="5" id="KW-1185">Reference proteome</keyword>
<keyword evidence="2" id="KW-0732">Signal</keyword>
<dbReference type="InterPro" id="IPR036423">
    <property type="entry name" value="SOD-like_Cu/Zn_dom_sf"/>
</dbReference>
<dbReference type="EMBL" id="VYQE01000003">
    <property type="protein sequence ID" value="KAA9008082.1"/>
    <property type="molecule type" value="Genomic_DNA"/>
</dbReference>
<dbReference type="AlphaFoldDB" id="A0A5J5GKS6"/>
<feature type="domain" description="Superoxide dismutase copper/zinc binding" evidence="3">
    <location>
        <begin position="39"/>
        <end position="166"/>
    </location>
</feature>
<proteinExistence type="inferred from homology"/>
<evidence type="ECO:0000256" key="2">
    <source>
        <dbReference type="SAM" id="SignalP"/>
    </source>
</evidence>
<dbReference type="GO" id="GO:0005507">
    <property type="term" value="F:copper ion binding"/>
    <property type="evidence" value="ECO:0007669"/>
    <property type="project" value="InterPro"/>
</dbReference>
<dbReference type="Proteomes" id="UP000326554">
    <property type="component" value="Unassembled WGS sequence"/>
</dbReference>
<dbReference type="RefSeq" id="WP_150445365.1">
    <property type="nucleotide sequence ID" value="NZ_VYQE01000003.1"/>
</dbReference>
<evidence type="ECO:0000313" key="5">
    <source>
        <dbReference type="Proteomes" id="UP000326554"/>
    </source>
</evidence>
<feature type="chain" id="PRO_5023829903" evidence="2">
    <location>
        <begin position="20"/>
        <end position="170"/>
    </location>
</feature>